<gene>
    <name evidence="2" type="ORF">SAMN05421748_111178</name>
</gene>
<dbReference type="AlphaFoldDB" id="A0A285ISV8"/>
<organism evidence="2 3">
    <name type="scientific">Paractinoplanes atraurantiacus</name>
    <dbReference type="NCBI Taxonomy" id="1036182"/>
    <lineage>
        <taxon>Bacteria</taxon>
        <taxon>Bacillati</taxon>
        <taxon>Actinomycetota</taxon>
        <taxon>Actinomycetes</taxon>
        <taxon>Micromonosporales</taxon>
        <taxon>Micromonosporaceae</taxon>
        <taxon>Paractinoplanes</taxon>
    </lineage>
</organism>
<sequence>MSKERARRRAERLAVLEKEKAVRARKVSRRAWRRSLVRRFTLPRRRSSGTLHRRSRGERLGIVLLPLAAIAAIWLWVPEMSLRIVLTLLIVLAAPALVVVILGRKAG</sequence>
<dbReference type="Proteomes" id="UP000219612">
    <property type="component" value="Unassembled WGS sequence"/>
</dbReference>
<keyword evidence="3" id="KW-1185">Reference proteome</keyword>
<protein>
    <submittedName>
        <fullName evidence="2">Uncharacterized protein</fullName>
    </submittedName>
</protein>
<accession>A0A285ISV8</accession>
<keyword evidence="1" id="KW-0812">Transmembrane</keyword>
<proteinExistence type="predicted"/>
<dbReference type="EMBL" id="OBDY01000011">
    <property type="protein sequence ID" value="SNY51064.1"/>
    <property type="molecule type" value="Genomic_DNA"/>
</dbReference>
<feature type="transmembrane region" description="Helical" evidence="1">
    <location>
        <begin position="60"/>
        <end position="77"/>
    </location>
</feature>
<evidence type="ECO:0000313" key="3">
    <source>
        <dbReference type="Proteomes" id="UP000219612"/>
    </source>
</evidence>
<dbReference type="RefSeq" id="WP_097322530.1">
    <property type="nucleotide sequence ID" value="NZ_OBDY01000011.1"/>
</dbReference>
<keyword evidence="1" id="KW-1133">Transmembrane helix</keyword>
<keyword evidence="1" id="KW-0472">Membrane</keyword>
<reference evidence="2 3" key="1">
    <citation type="submission" date="2017-09" db="EMBL/GenBank/DDBJ databases">
        <authorList>
            <person name="Ehlers B."/>
            <person name="Leendertz F.H."/>
        </authorList>
    </citation>
    <scope>NUCLEOTIDE SEQUENCE [LARGE SCALE GENOMIC DNA]</scope>
    <source>
        <strain evidence="2 3">CGMCC 4.6857</strain>
    </source>
</reference>
<evidence type="ECO:0000256" key="1">
    <source>
        <dbReference type="SAM" id="Phobius"/>
    </source>
</evidence>
<feature type="transmembrane region" description="Helical" evidence="1">
    <location>
        <begin position="83"/>
        <end position="103"/>
    </location>
</feature>
<evidence type="ECO:0000313" key="2">
    <source>
        <dbReference type="EMBL" id="SNY51064.1"/>
    </source>
</evidence>
<name>A0A285ISV8_9ACTN</name>